<dbReference type="EMBL" id="SPHZ02000002">
    <property type="protein sequence ID" value="KAF0930984.1"/>
    <property type="molecule type" value="Genomic_DNA"/>
</dbReference>
<sequence length="80" mass="9314">MSILDRRLEAIGKIKQLCSDFIMARNIRCRGMIEDVQKQKKASRFQLLIFQPSKHAEEHICSTRSDVYTSCSIFSFTKTQ</sequence>
<comment type="caution">
    <text evidence="1">The sequence shown here is derived from an EMBL/GenBank/DDBJ whole genome shotgun (WGS) entry which is preliminary data.</text>
</comment>
<organism evidence="1 2">
    <name type="scientific">Oryza meyeriana var. granulata</name>
    <dbReference type="NCBI Taxonomy" id="110450"/>
    <lineage>
        <taxon>Eukaryota</taxon>
        <taxon>Viridiplantae</taxon>
        <taxon>Streptophyta</taxon>
        <taxon>Embryophyta</taxon>
        <taxon>Tracheophyta</taxon>
        <taxon>Spermatophyta</taxon>
        <taxon>Magnoliopsida</taxon>
        <taxon>Liliopsida</taxon>
        <taxon>Poales</taxon>
        <taxon>Poaceae</taxon>
        <taxon>BOP clade</taxon>
        <taxon>Oryzoideae</taxon>
        <taxon>Oryzeae</taxon>
        <taxon>Oryzinae</taxon>
        <taxon>Oryza</taxon>
        <taxon>Oryza meyeriana</taxon>
    </lineage>
</organism>
<dbReference type="OrthoDB" id="1686088at2759"/>
<protein>
    <submittedName>
        <fullName evidence="1">Uncharacterized protein</fullName>
    </submittedName>
</protein>
<name>A0A6G1F273_9ORYZ</name>
<reference evidence="1 2" key="1">
    <citation type="submission" date="2019-11" db="EMBL/GenBank/DDBJ databases">
        <title>Whole genome sequence of Oryza granulata.</title>
        <authorList>
            <person name="Li W."/>
        </authorList>
    </citation>
    <scope>NUCLEOTIDE SEQUENCE [LARGE SCALE GENOMIC DNA]</scope>
    <source>
        <strain evidence="2">cv. Menghai</strain>
        <tissue evidence="1">Leaf</tissue>
    </source>
</reference>
<proteinExistence type="predicted"/>
<accession>A0A6G1F273</accession>
<keyword evidence="2" id="KW-1185">Reference proteome</keyword>
<evidence type="ECO:0000313" key="1">
    <source>
        <dbReference type="EMBL" id="KAF0930984.1"/>
    </source>
</evidence>
<evidence type="ECO:0000313" key="2">
    <source>
        <dbReference type="Proteomes" id="UP000479710"/>
    </source>
</evidence>
<dbReference type="Proteomes" id="UP000479710">
    <property type="component" value="Unassembled WGS sequence"/>
</dbReference>
<dbReference type="AlphaFoldDB" id="A0A6G1F273"/>
<gene>
    <name evidence="1" type="ORF">E2562_038552</name>
</gene>